<organism evidence="6 7">
    <name type="scientific">Nocardioides marinisabuli</name>
    <dbReference type="NCBI Taxonomy" id="419476"/>
    <lineage>
        <taxon>Bacteria</taxon>
        <taxon>Bacillati</taxon>
        <taxon>Actinomycetota</taxon>
        <taxon>Actinomycetes</taxon>
        <taxon>Propionibacteriales</taxon>
        <taxon>Nocardioidaceae</taxon>
        <taxon>Nocardioides</taxon>
    </lineage>
</organism>
<dbReference type="GO" id="GO:0004803">
    <property type="term" value="F:transposase activity"/>
    <property type="evidence" value="ECO:0007669"/>
    <property type="project" value="InterPro"/>
</dbReference>
<dbReference type="EMBL" id="JACCBE010000001">
    <property type="protein sequence ID" value="NYD59000.1"/>
    <property type="molecule type" value="Genomic_DNA"/>
</dbReference>
<comment type="function">
    <text evidence="1">Required for the transposition of the insertion element.</text>
</comment>
<evidence type="ECO:0000256" key="2">
    <source>
        <dbReference type="ARBA" id="ARBA00010961"/>
    </source>
</evidence>
<comment type="similarity">
    <text evidence="2">Belongs to the transposase mutator family.</text>
</comment>
<dbReference type="InterPro" id="IPR001207">
    <property type="entry name" value="Transposase_mutator"/>
</dbReference>
<evidence type="ECO:0000313" key="6">
    <source>
        <dbReference type="EMBL" id="NYD59000.1"/>
    </source>
</evidence>
<evidence type="ECO:0000256" key="1">
    <source>
        <dbReference type="ARBA" id="ARBA00002190"/>
    </source>
</evidence>
<keyword evidence="7" id="KW-1185">Reference proteome</keyword>
<dbReference type="Proteomes" id="UP000516957">
    <property type="component" value="Unassembled WGS sequence"/>
</dbReference>
<reference evidence="6 7" key="1">
    <citation type="submission" date="2020-07" db="EMBL/GenBank/DDBJ databases">
        <title>Sequencing the genomes of 1000 actinobacteria strains.</title>
        <authorList>
            <person name="Klenk H.-P."/>
        </authorList>
    </citation>
    <scope>NUCLEOTIDE SEQUENCE [LARGE SCALE GENOMIC DNA]</scope>
    <source>
        <strain evidence="6 7">DSM 18965</strain>
    </source>
</reference>
<keyword evidence="5" id="KW-0233">DNA recombination</keyword>
<protein>
    <submittedName>
        <fullName evidence="6">Transposase-like protein</fullName>
    </submittedName>
</protein>
<gene>
    <name evidence="6" type="ORF">BKA08_003238</name>
</gene>
<proteinExistence type="inferred from homology"/>
<dbReference type="Pfam" id="PF00872">
    <property type="entry name" value="Transposase_mut"/>
    <property type="match status" value="1"/>
</dbReference>
<name>A0A7Y9F5H5_9ACTN</name>
<dbReference type="AlphaFoldDB" id="A0A7Y9F5H5"/>
<dbReference type="GO" id="GO:0006313">
    <property type="term" value="P:DNA transposition"/>
    <property type="evidence" value="ECO:0007669"/>
    <property type="project" value="InterPro"/>
</dbReference>
<comment type="caution">
    <text evidence="6">The sequence shown here is derived from an EMBL/GenBank/DDBJ whole genome shotgun (WGS) entry which is preliminary data.</text>
</comment>
<dbReference type="GO" id="GO:0003677">
    <property type="term" value="F:DNA binding"/>
    <property type="evidence" value="ECO:0007669"/>
    <property type="project" value="UniProtKB-KW"/>
</dbReference>
<keyword evidence="4" id="KW-0238">DNA-binding</keyword>
<evidence type="ECO:0000256" key="4">
    <source>
        <dbReference type="ARBA" id="ARBA00023125"/>
    </source>
</evidence>
<evidence type="ECO:0000256" key="5">
    <source>
        <dbReference type="ARBA" id="ARBA00023172"/>
    </source>
</evidence>
<accession>A0A7Y9F5H5</accession>
<sequence length="73" mass="8158">MPSLMEPPPNPARDTALAERLEAFRTGDGVDLIRESVRTVLQELVDFEAAGVIGAERYERTGERVTDTQRYPP</sequence>
<evidence type="ECO:0000313" key="7">
    <source>
        <dbReference type="Proteomes" id="UP000516957"/>
    </source>
</evidence>
<keyword evidence="3" id="KW-0815">Transposition</keyword>
<evidence type="ECO:0000256" key="3">
    <source>
        <dbReference type="ARBA" id="ARBA00022578"/>
    </source>
</evidence>